<dbReference type="InterPro" id="IPR003593">
    <property type="entry name" value="AAA+_ATPase"/>
</dbReference>
<dbReference type="InterPro" id="IPR027417">
    <property type="entry name" value="P-loop_NTPase"/>
</dbReference>
<evidence type="ECO:0000256" key="12">
    <source>
        <dbReference type="NCBIfam" id="TIGR00416"/>
    </source>
</evidence>
<evidence type="ECO:0000256" key="11">
    <source>
        <dbReference type="HAMAP-Rule" id="MF_01498"/>
    </source>
</evidence>
<dbReference type="Gene3D" id="3.30.230.10">
    <property type="match status" value="1"/>
</dbReference>
<evidence type="ECO:0000256" key="5">
    <source>
        <dbReference type="ARBA" id="ARBA00022801"/>
    </source>
</evidence>
<evidence type="ECO:0000256" key="8">
    <source>
        <dbReference type="ARBA" id="ARBA00023016"/>
    </source>
</evidence>
<keyword evidence="5" id="KW-0378">Hydrolase</keyword>
<dbReference type="CDD" id="cd01121">
    <property type="entry name" value="RadA_SMS_N"/>
    <property type="match status" value="1"/>
</dbReference>
<dbReference type="PANTHER" id="PTHR32472">
    <property type="entry name" value="DNA REPAIR PROTEIN RADA"/>
    <property type="match status" value="1"/>
</dbReference>
<dbReference type="SUPFAM" id="SSF54211">
    <property type="entry name" value="Ribosomal protein S5 domain 2-like"/>
    <property type="match status" value="1"/>
</dbReference>
<feature type="binding site" evidence="11">
    <location>
        <begin position="99"/>
        <end position="106"/>
    </location>
    <ligand>
        <name>ATP</name>
        <dbReference type="ChEBI" id="CHEBI:30616"/>
    </ligand>
</feature>
<feature type="short sequence motif" description="RadA KNRFG motif" evidence="11">
    <location>
        <begin position="253"/>
        <end position="257"/>
    </location>
</feature>
<dbReference type="Gene3D" id="3.40.50.300">
    <property type="entry name" value="P-loop containing nucleotide triphosphate hydrolases"/>
    <property type="match status" value="1"/>
</dbReference>
<accession>A0A2S0HVU4</accession>
<dbReference type="InterPro" id="IPR020588">
    <property type="entry name" value="RecA_ATP-bd"/>
</dbReference>
<evidence type="ECO:0000313" key="16">
    <source>
        <dbReference type="Proteomes" id="UP000238442"/>
    </source>
</evidence>
<dbReference type="Pfam" id="PF13481">
    <property type="entry name" value="AAA_25"/>
    <property type="match status" value="1"/>
</dbReference>
<feature type="domain" description="RecA family profile 1" evidence="14">
    <location>
        <begin position="70"/>
        <end position="216"/>
    </location>
</feature>
<protein>
    <recommendedName>
        <fullName evidence="11 12">DNA repair protein RadA</fullName>
    </recommendedName>
</protein>
<dbReference type="HAMAP" id="MF_01498">
    <property type="entry name" value="RadA_bact"/>
    <property type="match status" value="1"/>
</dbReference>
<comment type="domain">
    <text evidence="11">The middle region has homology to RecA with ATPase motifs including the RadA KNRFG motif, while the C-terminus is homologous to Lon protease.</text>
</comment>
<dbReference type="Pfam" id="PF18073">
    <property type="entry name" value="Zn_ribbon_LapB"/>
    <property type="match status" value="1"/>
</dbReference>
<dbReference type="GO" id="GO:0005829">
    <property type="term" value="C:cytosol"/>
    <property type="evidence" value="ECO:0007669"/>
    <property type="project" value="TreeGrafter"/>
</dbReference>
<keyword evidence="10 11" id="KW-0234">DNA repair</keyword>
<reference evidence="15 16" key="1">
    <citation type="submission" date="2018-02" db="EMBL/GenBank/DDBJ databases">
        <title>Genomic analysis of the strain RR4-38 isolated from a seawater recirculating aquaculture system.</title>
        <authorList>
            <person name="Kim Y.-S."/>
            <person name="Jang Y.H."/>
            <person name="Kim K.-H."/>
        </authorList>
    </citation>
    <scope>NUCLEOTIDE SEQUENCE [LARGE SCALE GENOMIC DNA]</scope>
    <source>
        <strain evidence="15 16">RR4-38</strain>
    </source>
</reference>
<name>A0A2S0HVU4_9FLAO</name>
<keyword evidence="1 11" id="KW-0479">Metal-binding</keyword>
<evidence type="ECO:0000259" key="14">
    <source>
        <dbReference type="PROSITE" id="PS50162"/>
    </source>
</evidence>
<dbReference type="InterPro" id="IPR020568">
    <property type="entry name" value="Ribosomal_Su5_D2-typ_SF"/>
</dbReference>
<dbReference type="GO" id="GO:0003684">
    <property type="term" value="F:damaged DNA binding"/>
    <property type="evidence" value="ECO:0007669"/>
    <property type="project" value="InterPro"/>
</dbReference>
<keyword evidence="3 11" id="KW-0227">DNA damage</keyword>
<keyword evidence="4 13" id="KW-0863">Zinc-finger</keyword>
<dbReference type="GO" id="GO:0008270">
    <property type="term" value="F:zinc ion binding"/>
    <property type="evidence" value="ECO:0007669"/>
    <property type="project" value="UniProtKB-KW"/>
</dbReference>
<evidence type="ECO:0000256" key="10">
    <source>
        <dbReference type="ARBA" id="ARBA00023204"/>
    </source>
</evidence>
<keyword evidence="16" id="KW-1185">Reference proteome</keyword>
<dbReference type="SMART" id="SM00382">
    <property type="entry name" value="AAA"/>
    <property type="match status" value="1"/>
</dbReference>
<dbReference type="GO" id="GO:0005524">
    <property type="term" value="F:ATP binding"/>
    <property type="evidence" value="ECO:0007669"/>
    <property type="project" value="UniProtKB-UniRule"/>
</dbReference>
<evidence type="ECO:0000256" key="3">
    <source>
        <dbReference type="ARBA" id="ARBA00022763"/>
    </source>
</evidence>
<dbReference type="GO" id="GO:0140664">
    <property type="term" value="F:ATP-dependent DNA damage sensor activity"/>
    <property type="evidence" value="ECO:0007669"/>
    <property type="project" value="InterPro"/>
</dbReference>
<dbReference type="KEGG" id="aue:C5O00_06320"/>
<dbReference type="InterPro" id="IPR041166">
    <property type="entry name" value="Rubredoxin_2"/>
</dbReference>
<evidence type="ECO:0000313" key="15">
    <source>
        <dbReference type="EMBL" id="AVI50807.1"/>
    </source>
</evidence>
<comment type="function">
    <text evidence="13">DNA-dependent ATPase involved in processing of recombination intermediates, plays a role in repairing DNA breaks. Stimulates the branch migration of RecA-mediated strand transfer reactions, allowing the 3' invading strand to extend heteroduplex DNA faster. Binds ssDNA in the presence of ADP but not other nucleotides, has ATPase activity that is stimulated by ssDNA and various branched DNA structures, but inhibited by SSB. Does not have RecA's homology-searching function.</text>
</comment>
<evidence type="ECO:0000256" key="7">
    <source>
        <dbReference type="ARBA" id="ARBA00022840"/>
    </source>
</evidence>
<evidence type="ECO:0000256" key="4">
    <source>
        <dbReference type="ARBA" id="ARBA00022771"/>
    </source>
</evidence>
<evidence type="ECO:0000256" key="6">
    <source>
        <dbReference type="ARBA" id="ARBA00022833"/>
    </source>
</evidence>
<gene>
    <name evidence="11" type="primary">radA</name>
    <name evidence="15" type="ORF">C5O00_06320</name>
</gene>
<dbReference type="Proteomes" id="UP000238442">
    <property type="component" value="Chromosome"/>
</dbReference>
<dbReference type="Pfam" id="PF13541">
    <property type="entry name" value="ChlI"/>
    <property type="match status" value="1"/>
</dbReference>
<dbReference type="PANTHER" id="PTHR32472:SF10">
    <property type="entry name" value="DNA REPAIR PROTEIN RADA-LIKE PROTEIN"/>
    <property type="match status" value="1"/>
</dbReference>
<dbReference type="GO" id="GO:0000725">
    <property type="term" value="P:recombinational repair"/>
    <property type="evidence" value="ECO:0007669"/>
    <property type="project" value="UniProtKB-UniRule"/>
</dbReference>
<dbReference type="InterPro" id="IPR014721">
    <property type="entry name" value="Ribsml_uS5_D2-typ_fold_subgr"/>
</dbReference>
<dbReference type="EMBL" id="CP027062">
    <property type="protein sequence ID" value="AVI50807.1"/>
    <property type="molecule type" value="Genomic_DNA"/>
</dbReference>
<keyword evidence="9 11" id="KW-0238">DNA-binding</keyword>
<keyword evidence="8 11" id="KW-0346">Stress response</keyword>
<dbReference type="NCBIfam" id="TIGR00416">
    <property type="entry name" value="sms"/>
    <property type="match status" value="1"/>
</dbReference>
<dbReference type="SUPFAM" id="SSF52540">
    <property type="entry name" value="P-loop containing nucleoside triphosphate hydrolases"/>
    <property type="match status" value="1"/>
</dbReference>
<comment type="function">
    <text evidence="11">Plays a role in repairing double-strand DNA breaks, probably involving stabilizing or processing branched DNA or blocked replication forks.</text>
</comment>
<dbReference type="InterPro" id="IPR004504">
    <property type="entry name" value="DNA_repair_RadA"/>
</dbReference>
<organism evidence="15 16">
    <name type="scientific">Pukyongia salina</name>
    <dbReference type="NCBI Taxonomy" id="2094025"/>
    <lineage>
        <taxon>Bacteria</taxon>
        <taxon>Pseudomonadati</taxon>
        <taxon>Bacteroidota</taxon>
        <taxon>Flavobacteriia</taxon>
        <taxon>Flavobacteriales</taxon>
        <taxon>Flavobacteriaceae</taxon>
        <taxon>Pukyongia</taxon>
    </lineage>
</organism>
<dbReference type="OrthoDB" id="9803906at2"/>
<evidence type="ECO:0000256" key="1">
    <source>
        <dbReference type="ARBA" id="ARBA00022723"/>
    </source>
</evidence>
<keyword evidence="7 11" id="KW-0067">ATP-binding</keyword>
<proteinExistence type="inferred from homology"/>
<comment type="similarity">
    <text evidence="11 13">Belongs to the RecA family. RadA subfamily.</text>
</comment>
<evidence type="ECO:0000256" key="2">
    <source>
        <dbReference type="ARBA" id="ARBA00022741"/>
    </source>
</evidence>
<dbReference type="AlphaFoldDB" id="A0A2S0HVU4"/>
<dbReference type="GO" id="GO:0016787">
    <property type="term" value="F:hydrolase activity"/>
    <property type="evidence" value="ECO:0007669"/>
    <property type="project" value="UniProtKB-KW"/>
</dbReference>
<dbReference type="PRINTS" id="PR01874">
    <property type="entry name" value="DNAREPAIRADA"/>
</dbReference>
<evidence type="ECO:0000256" key="13">
    <source>
        <dbReference type="RuleBase" id="RU003555"/>
    </source>
</evidence>
<dbReference type="PROSITE" id="PS50162">
    <property type="entry name" value="RECA_2"/>
    <property type="match status" value="1"/>
</dbReference>
<sequence>MAKTKTTFFCQNCGSQYAKWQGQCTSCKEWNTIAEEVIQKAEKSSWKPEETTGVKRVAKPQKIADISANAEMRMHTANNELDRVLGGGLVPGSLTLLGGEPGIGKSTLMLQVALALPYKTLYVSGEESAQQIKMRAERINPGSESCFILTETKTQNIFRQIAEIEPDIVVVDSIQTLHTDYIESSAGSISQIRECTAELIKFAKETATPVILIGHITKDGNIAGPKILEHMVDTVLQFEGDRNHVYRILRANKNRFGSTNELGIYEMQGSGLREVDNPSEILISRNEENLSGTAISATLEGMRPLMIEIQALVSSAVYGTPQRSATGFNVKRLNMLLAVLEKRAGFKLGAKDVFLNITGGISVDDPAIDLAVIAAVLSSNVDIAIDKTVCFAAEVGLAGEVRPVTRVEQRIHEAEKLGFGSIVISKYCKLPKDNYTINIIRVSKVNDVVHHLFG</sequence>
<dbReference type="FunFam" id="3.40.50.300:FF:000050">
    <property type="entry name" value="DNA repair protein RadA"/>
    <property type="match status" value="1"/>
</dbReference>
<evidence type="ECO:0000256" key="9">
    <source>
        <dbReference type="ARBA" id="ARBA00023125"/>
    </source>
</evidence>
<keyword evidence="2 11" id="KW-0547">Nucleotide-binding</keyword>
<feature type="region of interest" description="Lon-protease-like" evidence="11">
    <location>
        <begin position="352"/>
        <end position="454"/>
    </location>
</feature>
<keyword evidence="6 13" id="KW-0862">Zinc</keyword>
<dbReference type="RefSeq" id="WP_105215917.1">
    <property type="nucleotide sequence ID" value="NZ_CP027062.1"/>
</dbReference>